<keyword evidence="2" id="KW-0645">Protease</keyword>
<evidence type="ECO:0000256" key="3">
    <source>
        <dbReference type="ARBA" id="ARBA00022801"/>
    </source>
</evidence>
<evidence type="ECO:0000256" key="5">
    <source>
        <dbReference type="PROSITE-ProRule" id="PRU00239"/>
    </source>
</evidence>
<dbReference type="GO" id="GO:0004198">
    <property type="term" value="F:calcium-dependent cysteine-type endopeptidase activity"/>
    <property type="evidence" value="ECO:0007669"/>
    <property type="project" value="InterPro"/>
</dbReference>
<reference evidence="7 8" key="1">
    <citation type="submission" date="2017-08" db="EMBL/GenBank/DDBJ databases">
        <title>Infants hospitalized years apart are colonized by the same room-sourced microbial strains.</title>
        <authorList>
            <person name="Brooks B."/>
            <person name="Olm M.R."/>
            <person name="Firek B.A."/>
            <person name="Baker R."/>
            <person name="Thomas B.C."/>
            <person name="Morowitz M.J."/>
            <person name="Banfield J.F."/>
        </authorList>
    </citation>
    <scope>NUCLEOTIDE SEQUENCE [LARGE SCALE GENOMIC DNA]</scope>
    <source>
        <strain evidence="7">S2_003_000_R2_14</strain>
    </source>
</reference>
<feature type="domain" description="Calpain catalytic" evidence="6">
    <location>
        <begin position="41"/>
        <end position="94"/>
    </location>
</feature>
<sequence>MTANTVESSDKLWSKISNALKEKRPVAASTAPAFKDYEGTGLTKGHVYSVTGIEERDGKRFVNVRNPWGKTEPGADGKNDGLFQMPIETFKKQFAFTFFGG</sequence>
<proteinExistence type="inferred from homology"/>
<dbReference type="PANTHER" id="PTHR10183">
    <property type="entry name" value="CALPAIN"/>
    <property type="match status" value="1"/>
</dbReference>
<dbReference type="Gene3D" id="3.90.70.10">
    <property type="entry name" value="Cysteine proteinases"/>
    <property type="match status" value="1"/>
</dbReference>
<dbReference type="PROSITE" id="PS50203">
    <property type="entry name" value="CALPAIN_CAT"/>
    <property type="match status" value="1"/>
</dbReference>
<accession>A0A2W5SZK0</accession>
<dbReference type="InterPro" id="IPR038765">
    <property type="entry name" value="Papain-like_cys_pep_sf"/>
</dbReference>
<dbReference type="AlphaFoldDB" id="A0A2W5SZK0"/>
<evidence type="ECO:0000313" key="7">
    <source>
        <dbReference type="EMBL" id="PZR07197.1"/>
    </source>
</evidence>
<name>A0A2W5SZK0_9BACT</name>
<dbReference type="EMBL" id="QFQP01000033">
    <property type="protein sequence ID" value="PZR07197.1"/>
    <property type="molecule type" value="Genomic_DNA"/>
</dbReference>
<evidence type="ECO:0000313" key="8">
    <source>
        <dbReference type="Proteomes" id="UP000249061"/>
    </source>
</evidence>
<dbReference type="InterPro" id="IPR001300">
    <property type="entry name" value="Peptidase_C2_calpain_cat"/>
</dbReference>
<evidence type="ECO:0000256" key="1">
    <source>
        <dbReference type="ARBA" id="ARBA00007623"/>
    </source>
</evidence>
<keyword evidence="3" id="KW-0378">Hydrolase</keyword>
<gene>
    <name evidence="7" type="ORF">DI536_28485</name>
</gene>
<evidence type="ECO:0000256" key="2">
    <source>
        <dbReference type="ARBA" id="ARBA00022670"/>
    </source>
</evidence>
<dbReference type="InterPro" id="IPR022684">
    <property type="entry name" value="Calpain_cysteine_protease"/>
</dbReference>
<organism evidence="7 8">
    <name type="scientific">Archangium gephyra</name>
    <dbReference type="NCBI Taxonomy" id="48"/>
    <lineage>
        <taxon>Bacteria</taxon>
        <taxon>Pseudomonadati</taxon>
        <taxon>Myxococcota</taxon>
        <taxon>Myxococcia</taxon>
        <taxon>Myxococcales</taxon>
        <taxon>Cystobacterineae</taxon>
        <taxon>Archangiaceae</taxon>
        <taxon>Archangium</taxon>
    </lineage>
</organism>
<comment type="similarity">
    <text evidence="1">Belongs to the peptidase C2 family.</text>
</comment>
<evidence type="ECO:0000256" key="4">
    <source>
        <dbReference type="ARBA" id="ARBA00022807"/>
    </source>
</evidence>
<evidence type="ECO:0000259" key="6">
    <source>
        <dbReference type="PROSITE" id="PS50203"/>
    </source>
</evidence>
<dbReference type="SUPFAM" id="SSF54001">
    <property type="entry name" value="Cysteine proteinases"/>
    <property type="match status" value="1"/>
</dbReference>
<comment type="caution">
    <text evidence="7">The sequence shown here is derived from an EMBL/GenBank/DDBJ whole genome shotgun (WGS) entry which is preliminary data.</text>
</comment>
<dbReference type="PANTHER" id="PTHR10183:SF379">
    <property type="entry name" value="CALPAIN-5"/>
    <property type="match status" value="1"/>
</dbReference>
<comment type="caution">
    <text evidence="5">Lacks conserved residue(s) required for the propagation of feature annotation.</text>
</comment>
<protein>
    <recommendedName>
        <fullName evidence="6">Calpain catalytic domain-containing protein</fullName>
    </recommendedName>
</protein>
<dbReference type="Proteomes" id="UP000249061">
    <property type="component" value="Unassembled WGS sequence"/>
</dbReference>
<keyword evidence="4" id="KW-0788">Thiol protease</keyword>
<dbReference type="Pfam" id="PF00648">
    <property type="entry name" value="Peptidase_C2"/>
    <property type="match status" value="1"/>
</dbReference>
<dbReference type="GO" id="GO:0006508">
    <property type="term" value="P:proteolysis"/>
    <property type="evidence" value="ECO:0007669"/>
    <property type="project" value="UniProtKB-KW"/>
</dbReference>